<evidence type="ECO:0000256" key="5">
    <source>
        <dbReference type="ARBA" id="ARBA00022989"/>
    </source>
</evidence>
<keyword evidence="2" id="KW-0328">Glycosyltransferase</keyword>
<accession>A0A9X1I9S2</accession>
<dbReference type="GO" id="GO:0016757">
    <property type="term" value="F:glycosyltransferase activity"/>
    <property type="evidence" value="ECO:0007669"/>
    <property type="project" value="UniProtKB-KW"/>
</dbReference>
<dbReference type="AlphaFoldDB" id="A0A9X1I9S2"/>
<protein>
    <submittedName>
        <fullName evidence="8">Glycosyltransferase family 2 protein</fullName>
    </submittedName>
</protein>
<evidence type="ECO:0000256" key="6">
    <source>
        <dbReference type="ARBA" id="ARBA00023136"/>
    </source>
</evidence>
<keyword evidence="3" id="KW-0808">Transferase</keyword>
<dbReference type="InterPro" id="IPR050256">
    <property type="entry name" value="Glycosyltransferase_2"/>
</dbReference>
<evidence type="ECO:0000313" key="9">
    <source>
        <dbReference type="Proteomes" id="UP001139311"/>
    </source>
</evidence>
<comment type="caution">
    <text evidence="8">The sequence shown here is derived from an EMBL/GenBank/DDBJ whole genome shotgun (WGS) entry which is preliminary data.</text>
</comment>
<dbReference type="SUPFAM" id="SSF53448">
    <property type="entry name" value="Nucleotide-diphospho-sugar transferases"/>
    <property type="match status" value="1"/>
</dbReference>
<comment type="subcellular location">
    <subcellularLocation>
        <location evidence="1">Membrane</location>
        <topology evidence="1">Multi-pass membrane protein</topology>
    </subcellularLocation>
</comment>
<evidence type="ECO:0000256" key="3">
    <source>
        <dbReference type="ARBA" id="ARBA00022679"/>
    </source>
</evidence>
<keyword evidence="4" id="KW-0812">Transmembrane</keyword>
<evidence type="ECO:0000256" key="1">
    <source>
        <dbReference type="ARBA" id="ARBA00004141"/>
    </source>
</evidence>
<dbReference type="InterPro" id="IPR029044">
    <property type="entry name" value="Nucleotide-diphossugar_trans"/>
</dbReference>
<keyword evidence="9" id="KW-1185">Reference proteome</keyword>
<dbReference type="GO" id="GO:0005886">
    <property type="term" value="C:plasma membrane"/>
    <property type="evidence" value="ECO:0007669"/>
    <property type="project" value="TreeGrafter"/>
</dbReference>
<evidence type="ECO:0000259" key="7">
    <source>
        <dbReference type="Pfam" id="PF00535"/>
    </source>
</evidence>
<dbReference type="Gene3D" id="3.90.550.10">
    <property type="entry name" value="Spore Coat Polysaccharide Biosynthesis Protein SpsA, Chain A"/>
    <property type="match status" value="1"/>
</dbReference>
<sequence>MHGRGPVLVPELSVVIPVFNEGANIAPLCARLTPVLERITPDWEIVFVDDGSADDTLGWIRAQAMMEPRIGAISFSRNFGKEIAIAAGLDHARGRAIVIMDADLQHPPEMIETFVERWREGYVMVYGQRVDRADESVLKRNSARLFYRLWRDDLDASSATIRMRVCGRGGWMIVAARQVGKRFSGDAR</sequence>
<dbReference type="PANTHER" id="PTHR48090">
    <property type="entry name" value="UNDECAPRENYL-PHOSPHATE 4-DEOXY-4-FORMAMIDO-L-ARABINOSE TRANSFERASE-RELATED"/>
    <property type="match status" value="1"/>
</dbReference>
<evidence type="ECO:0000256" key="2">
    <source>
        <dbReference type="ARBA" id="ARBA00022676"/>
    </source>
</evidence>
<dbReference type="Pfam" id="PF00535">
    <property type="entry name" value="Glycos_transf_2"/>
    <property type="match status" value="1"/>
</dbReference>
<feature type="non-terminal residue" evidence="8">
    <location>
        <position position="188"/>
    </location>
</feature>
<gene>
    <name evidence="8" type="ORF">LHA35_03710</name>
</gene>
<name>A0A9X1I9S2_9PROT</name>
<dbReference type="Proteomes" id="UP001139311">
    <property type="component" value="Unassembled WGS sequence"/>
</dbReference>
<dbReference type="EMBL" id="JAJAQI010000003">
    <property type="protein sequence ID" value="MCB4820834.1"/>
    <property type="molecule type" value="Genomic_DNA"/>
</dbReference>
<dbReference type="InterPro" id="IPR001173">
    <property type="entry name" value="Glyco_trans_2-like"/>
</dbReference>
<organism evidence="8 9">
    <name type="scientific">Roseicella aerolata</name>
    <dbReference type="NCBI Taxonomy" id="2883479"/>
    <lineage>
        <taxon>Bacteria</taxon>
        <taxon>Pseudomonadati</taxon>
        <taxon>Pseudomonadota</taxon>
        <taxon>Alphaproteobacteria</taxon>
        <taxon>Acetobacterales</taxon>
        <taxon>Roseomonadaceae</taxon>
        <taxon>Roseicella</taxon>
    </lineage>
</organism>
<keyword evidence="5" id="KW-1133">Transmembrane helix</keyword>
<proteinExistence type="predicted"/>
<dbReference type="PANTHER" id="PTHR48090:SF1">
    <property type="entry name" value="PROPHAGE BACTOPRENOL GLUCOSYL TRANSFERASE HOMOLOG"/>
    <property type="match status" value="1"/>
</dbReference>
<reference evidence="8" key="1">
    <citation type="submission" date="2021-10" db="EMBL/GenBank/DDBJ databases">
        <title>Roseicella aerolatum sp. nov., isolated from aerosols of e-waste dismantling site.</title>
        <authorList>
            <person name="Qin T."/>
        </authorList>
    </citation>
    <scope>NUCLEOTIDE SEQUENCE</scope>
    <source>
        <strain evidence="8">GB24</strain>
    </source>
</reference>
<evidence type="ECO:0000313" key="8">
    <source>
        <dbReference type="EMBL" id="MCB4820834.1"/>
    </source>
</evidence>
<evidence type="ECO:0000256" key="4">
    <source>
        <dbReference type="ARBA" id="ARBA00022692"/>
    </source>
</evidence>
<keyword evidence="6" id="KW-0472">Membrane</keyword>
<dbReference type="CDD" id="cd04187">
    <property type="entry name" value="DPM1_like_bac"/>
    <property type="match status" value="1"/>
</dbReference>
<feature type="domain" description="Glycosyltransferase 2-like" evidence="7">
    <location>
        <begin position="13"/>
        <end position="149"/>
    </location>
</feature>